<gene>
    <name evidence="1" type="ORF">TZ91_01694</name>
</gene>
<dbReference type="InterPro" id="IPR006490">
    <property type="entry name" value="Maj_tail_phi13"/>
</dbReference>
<dbReference type="RefSeq" id="WP_033686241.1">
    <property type="nucleotide sequence ID" value="NZ_JYGQ01000004.1"/>
</dbReference>
<dbReference type="PATRIC" id="fig|28037.100.peg.195"/>
<sequence length="193" mass="21355">MTKTENKVTFGLKNVHIAPIETISGDTNVISYGKIFRFPGAMNLELEPKGESKAIPADDVDYHFMNSNEGYEGKLKVPHITEEFATKILGELKDDQTGVLTEKGDASTKPFAIMFEFSGDQNKTRYVLYYCSASRPSNGSATKSGTTVNERELSFKASPRPLDSVVKRSITSADKKEVYDAWFTSVYEPTSLG</sequence>
<accession>A0A081QCX9</accession>
<dbReference type="NCBIfam" id="TIGR01603">
    <property type="entry name" value="maj_tail_phi13"/>
    <property type="match status" value="1"/>
</dbReference>
<dbReference type="AlphaFoldDB" id="A0A081QCX9"/>
<proteinExistence type="predicted"/>
<evidence type="ECO:0000313" key="2">
    <source>
        <dbReference type="Proteomes" id="UP000033415"/>
    </source>
</evidence>
<evidence type="ECO:0000313" key="1">
    <source>
        <dbReference type="EMBL" id="KJQ69856.1"/>
    </source>
</evidence>
<name>A0A081QCX9_STRMT</name>
<dbReference type="Proteomes" id="UP000033415">
    <property type="component" value="Unassembled WGS sequence"/>
</dbReference>
<organism evidence="1 2">
    <name type="scientific">Streptococcus mitis</name>
    <dbReference type="NCBI Taxonomy" id="28037"/>
    <lineage>
        <taxon>Bacteria</taxon>
        <taxon>Bacillati</taxon>
        <taxon>Bacillota</taxon>
        <taxon>Bacilli</taxon>
        <taxon>Lactobacillales</taxon>
        <taxon>Streptococcaceae</taxon>
        <taxon>Streptococcus</taxon>
        <taxon>Streptococcus mitis group</taxon>
    </lineage>
</organism>
<comment type="caution">
    <text evidence="1">The sequence shown here is derived from an EMBL/GenBank/DDBJ whole genome shotgun (WGS) entry which is preliminary data.</text>
</comment>
<reference evidence="1 2" key="1">
    <citation type="submission" date="2015-02" db="EMBL/GenBank/DDBJ databases">
        <title>Evolution of amylase-binding proteins of oral streptococcal species.</title>
        <authorList>
            <person name="Haase E.M."/>
        </authorList>
    </citation>
    <scope>NUCLEOTIDE SEQUENCE [LARGE SCALE GENOMIC DNA]</scope>
    <source>
        <strain evidence="1 2">SK137</strain>
    </source>
</reference>
<evidence type="ECO:0008006" key="3">
    <source>
        <dbReference type="Google" id="ProtNLM"/>
    </source>
</evidence>
<dbReference type="EMBL" id="JYGQ01000004">
    <property type="protein sequence ID" value="KJQ69856.1"/>
    <property type="molecule type" value="Genomic_DNA"/>
</dbReference>
<protein>
    <recommendedName>
        <fullName evidence="3">Phage tail protein</fullName>
    </recommendedName>
</protein>